<dbReference type="NCBIfam" id="NF009727">
    <property type="entry name" value="PRK13254.1-1"/>
    <property type="match status" value="1"/>
</dbReference>
<keyword evidence="6 10" id="KW-0735">Signal-anchor</keyword>
<dbReference type="NCBIfam" id="NF009731">
    <property type="entry name" value="PRK13254.1-5"/>
    <property type="match status" value="1"/>
</dbReference>
<feature type="topological domain" description="Extracellular" evidence="10">
    <location>
        <begin position="29"/>
        <end position="145"/>
    </location>
</feature>
<dbReference type="RefSeq" id="WP_054588280.1">
    <property type="nucleotide sequence ID" value="NZ_CP012700.1"/>
</dbReference>
<dbReference type="PANTHER" id="PTHR34128:SF2">
    <property type="entry name" value="CYTOCHROME C-TYPE BIOGENESIS PROTEIN CCME HOMOLOG, MITOCHONDRIAL"/>
    <property type="match status" value="1"/>
</dbReference>
<dbReference type="EMBL" id="CP012700">
    <property type="protein sequence ID" value="ALH80989.1"/>
    <property type="molecule type" value="Genomic_DNA"/>
</dbReference>
<keyword evidence="8 10" id="KW-0408">Iron</keyword>
<feature type="binding site" description="axial binding residue" evidence="10 11">
    <location>
        <position position="127"/>
    </location>
    <ligand>
        <name>heme</name>
        <dbReference type="ChEBI" id="CHEBI:30413"/>
    </ligand>
    <ligandPart>
        <name>Fe</name>
        <dbReference type="ChEBI" id="CHEBI:18248"/>
    </ligandPart>
</feature>
<keyword evidence="10" id="KW-1003">Cell membrane</keyword>
<dbReference type="InterPro" id="IPR004329">
    <property type="entry name" value="CcmE"/>
</dbReference>
<evidence type="ECO:0000256" key="4">
    <source>
        <dbReference type="ARBA" id="ARBA00022723"/>
    </source>
</evidence>
<dbReference type="KEGG" id="smag:AN936_11610"/>
<reference evidence="12 13" key="1">
    <citation type="journal article" date="2015" name="Genome Announc.">
        <title>Complete Genome Sequence of Polypropylene Glycol- and Polyethylene Glycol-Degrading Sphingopyxis macrogoltabida Strain EY-1.</title>
        <authorList>
            <person name="Ohtsubo Y."/>
            <person name="Nagata Y."/>
            <person name="Numata M."/>
            <person name="Tsuchikane K."/>
            <person name="Hosoyama A."/>
            <person name="Yamazoe A."/>
            <person name="Tsuda M."/>
            <person name="Fujita N."/>
            <person name="Kawai F."/>
        </authorList>
    </citation>
    <scope>NUCLEOTIDE SEQUENCE [LARGE SCALE GENOMIC DNA]</scope>
    <source>
        <strain evidence="12 13">EY-1</strain>
    </source>
</reference>
<dbReference type="GO" id="GO:0046872">
    <property type="term" value="F:metal ion binding"/>
    <property type="evidence" value="ECO:0007669"/>
    <property type="project" value="UniProtKB-KW"/>
</dbReference>
<evidence type="ECO:0000256" key="6">
    <source>
        <dbReference type="ARBA" id="ARBA00022968"/>
    </source>
</evidence>
<evidence type="ECO:0000256" key="1">
    <source>
        <dbReference type="ARBA" id="ARBA00004370"/>
    </source>
</evidence>
<dbReference type="SUPFAM" id="SSF82093">
    <property type="entry name" value="Heme chaperone CcmE"/>
    <property type="match status" value="1"/>
</dbReference>
<evidence type="ECO:0000256" key="5">
    <source>
        <dbReference type="ARBA" id="ARBA00022748"/>
    </source>
</evidence>
<keyword evidence="2 10" id="KW-0349">Heme</keyword>
<proteinExistence type="inferred from homology"/>
<dbReference type="Gene3D" id="2.40.50.140">
    <property type="entry name" value="Nucleic acid-binding proteins"/>
    <property type="match status" value="1"/>
</dbReference>
<dbReference type="Pfam" id="PF03100">
    <property type="entry name" value="CcmE"/>
    <property type="match status" value="1"/>
</dbReference>
<keyword evidence="5 10" id="KW-0201">Cytochrome c-type biogenesis</keyword>
<dbReference type="GO" id="GO:0005886">
    <property type="term" value="C:plasma membrane"/>
    <property type="evidence" value="ECO:0007669"/>
    <property type="project" value="UniProtKB-SubCell"/>
</dbReference>
<comment type="similarity">
    <text evidence="10">Belongs to the CcmE/CycJ family.</text>
</comment>
<protein>
    <recommendedName>
        <fullName evidence="10">Cytochrome c-type biogenesis protein CcmE</fullName>
    </recommendedName>
    <alternativeName>
        <fullName evidence="10">Cytochrome c maturation protein E</fullName>
    </alternativeName>
    <alternativeName>
        <fullName evidence="10">Heme chaperone CcmE</fullName>
    </alternativeName>
</protein>
<evidence type="ECO:0000313" key="13">
    <source>
        <dbReference type="Proteomes" id="UP000058074"/>
    </source>
</evidence>
<evidence type="ECO:0000313" key="12">
    <source>
        <dbReference type="EMBL" id="ALH80989.1"/>
    </source>
</evidence>
<keyword evidence="7 10" id="KW-1133">Transmembrane helix</keyword>
<gene>
    <name evidence="10" type="primary">ccmE</name>
    <name evidence="10" type="synonym">cycJ</name>
    <name evidence="12" type="ORF">AN936_11610</name>
</gene>
<evidence type="ECO:0000256" key="3">
    <source>
        <dbReference type="ARBA" id="ARBA00022692"/>
    </source>
</evidence>
<feature type="binding site" description="covalent" evidence="10 11">
    <location>
        <position position="123"/>
    </location>
    <ligand>
        <name>heme</name>
        <dbReference type="ChEBI" id="CHEBI:30413"/>
    </ligand>
</feature>
<evidence type="ECO:0000256" key="2">
    <source>
        <dbReference type="ARBA" id="ARBA00022617"/>
    </source>
</evidence>
<keyword evidence="4 10" id="KW-0479">Metal-binding</keyword>
<dbReference type="OrthoDB" id="9793584at2"/>
<comment type="subcellular location">
    <subcellularLocation>
        <location evidence="10">Cell membrane</location>
        <topology evidence="10">Single-pass type II membrane protein</topology>
    </subcellularLocation>
    <subcellularLocation>
        <location evidence="1">Membrane</location>
    </subcellularLocation>
</comment>
<keyword evidence="9 10" id="KW-0472">Membrane</keyword>
<dbReference type="InterPro" id="IPR012340">
    <property type="entry name" value="NA-bd_OB-fold"/>
</dbReference>
<sequence length="145" mass="15274">MKAKHQRLILALVALVGVGGAGVLAASALRDEAAYFRTPVEVAAGKTEVGEAMRLGGMVAKGSIARQADGLTIRFVATDGKASVPVEYKGIVPDLFSEESGMVADGRMRGDGTFVADRILAKHDERYMPPQMGDMPKDMKAAPKA</sequence>
<dbReference type="GO" id="GO:0020037">
    <property type="term" value="F:heme binding"/>
    <property type="evidence" value="ECO:0007669"/>
    <property type="project" value="InterPro"/>
</dbReference>
<evidence type="ECO:0000256" key="7">
    <source>
        <dbReference type="ARBA" id="ARBA00022989"/>
    </source>
</evidence>
<dbReference type="PATRIC" id="fig|33050.5.peg.2403"/>
<feature type="topological domain" description="Cytoplasmic" evidence="10">
    <location>
        <begin position="1"/>
        <end position="7"/>
    </location>
</feature>
<evidence type="ECO:0000256" key="8">
    <source>
        <dbReference type="ARBA" id="ARBA00023004"/>
    </source>
</evidence>
<keyword evidence="3 10" id="KW-0812">Transmembrane</keyword>
<evidence type="ECO:0000256" key="11">
    <source>
        <dbReference type="PIRSR" id="PIRSR604329-50"/>
    </source>
</evidence>
<organism evidence="12 13">
    <name type="scientific">Sphingopyxis macrogoltabida</name>
    <name type="common">Sphingomonas macrogoltabidus</name>
    <dbReference type="NCBI Taxonomy" id="33050"/>
    <lineage>
        <taxon>Bacteria</taxon>
        <taxon>Pseudomonadati</taxon>
        <taxon>Pseudomonadota</taxon>
        <taxon>Alphaproteobacteria</taxon>
        <taxon>Sphingomonadales</taxon>
        <taxon>Sphingomonadaceae</taxon>
        <taxon>Sphingopyxis</taxon>
    </lineage>
</organism>
<accession>A0A0N9UVR9</accession>
<dbReference type="AlphaFoldDB" id="A0A0N9UVR9"/>
<dbReference type="InterPro" id="IPR036127">
    <property type="entry name" value="CcmE-like_sf"/>
</dbReference>
<evidence type="ECO:0000256" key="10">
    <source>
        <dbReference type="HAMAP-Rule" id="MF_01959"/>
    </source>
</evidence>
<dbReference type="HAMAP" id="MF_01959">
    <property type="entry name" value="CcmE"/>
    <property type="match status" value="1"/>
</dbReference>
<dbReference type="GO" id="GO:0017004">
    <property type="term" value="P:cytochrome complex assembly"/>
    <property type="evidence" value="ECO:0007669"/>
    <property type="project" value="UniProtKB-KW"/>
</dbReference>
<dbReference type="GO" id="GO:0017003">
    <property type="term" value="P:protein-heme linkage"/>
    <property type="evidence" value="ECO:0007669"/>
    <property type="project" value="UniProtKB-UniRule"/>
</dbReference>
<evidence type="ECO:0000256" key="9">
    <source>
        <dbReference type="ARBA" id="ARBA00023136"/>
    </source>
</evidence>
<dbReference type="Proteomes" id="UP000058074">
    <property type="component" value="Chromosome"/>
</dbReference>
<dbReference type="PANTHER" id="PTHR34128">
    <property type="entry name" value="CYTOCHROME C-TYPE BIOGENESIS PROTEIN CCME HOMOLOG, MITOCHONDRIAL"/>
    <property type="match status" value="1"/>
</dbReference>
<comment type="function">
    <text evidence="10">Heme chaperone required for the biogenesis of c-type cytochromes. Transiently binds heme delivered by CcmC and transfers the heme to apo-cytochromes in a process facilitated by CcmF and CcmH.</text>
</comment>
<name>A0A0N9UVR9_SPHMC</name>